<dbReference type="EMBL" id="MT141650">
    <property type="protein sequence ID" value="QJA68795.1"/>
    <property type="molecule type" value="Genomic_DNA"/>
</dbReference>
<sequence length="148" mass="16658">MNAANMEPLWRIEWNGERIDAMDIVAFPDVDIPTVLITPEQELGMEPPTEVPDAAVLDFRIEFTTRAVGFARECLAALYSDSGRVRLRAWCIDPAIYECIASKPLRPEFRDLYGDWVITACIPAIDPIDGRIWGIVASFAGNRPEEYV</sequence>
<name>A0A6M3JI14_9ZZZZ</name>
<evidence type="ECO:0000313" key="1">
    <source>
        <dbReference type="EMBL" id="QJA68795.1"/>
    </source>
</evidence>
<accession>A0A6M3JI14</accession>
<reference evidence="1" key="1">
    <citation type="submission" date="2020-03" db="EMBL/GenBank/DDBJ databases">
        <title>The deep terrestrial virosphere.</title>
        <authorList>
            <person name="Holmfeldt K."/>
            <person name="Nilsson E."/>
            <person name="Simone D."/>
            <person name="Lopez-Fernandez M."/>
            <person name="Wu X."/>
            <person name="de Brujin I."/>
            <person name="Lundin D."/>
            <person name="Andersson A."/>
            <person name="Bertilsson S."/>
            <person name="Dopson M."/>
        </authorList>
    </citation>
    <scope>NUCLEOTIDE SEQUENCE</scope>
    <source>
        <strain evidence="1">MM415A05690</strain>
    </source>
</reference>
<protein>
    <submittedName>
        <fullName evidence="1">Uncharacterized protein</fullName>
    </submittedName>
</protein>
<dbReference type="AlphaFoldDB" id="A0A6M3JI14"/>
<proteinExistence type="predicted"/>
<organism evidence="1">
    <name type="scientific">viral metagenome</name>
    <dbReference type="NCBI Taxonomy" id="1070528"/>
    <lineage>
        <taxon>unclassified sequences</taxon>
        <taxon>metagenomes</taxon>
        <taxon>organismal metagenomes</taxon>
    </lineage>
</organism>
<gene>
    <name evidence="1" type="ORF">MM415A05690_0002</name>
</gene>